<dbReference type="EMBL" id="FODH01000004">
    <property type="protein sequence ID" value="SEO00466.1"/>
    <property type="molecule type" value="Genomic_DNA"/>
</dbReference>
<reference evidence="3 4" key="1">
    <citation type="submission" date="2016-10" db="EMBL/GenBank/DDBJ databases">
        <authorList>
            <person name="de Groot N.N."/>
        </authorList>
    </citation>
    <scope>NUCLEOTIDE SEQUENCE [LARGE SCALE GENOMIC DNA]</scope>
    <source>
        <strain evidence="3 4">CGMCC 1.10238</strain>
    </source>
</reference>
<protein>
    <recommendedName>
        <fullName evidence="6">Flp pilus-assembly TadE/G-like</fullName>
    </recommendedName>
</protein>
<dbReference type="Proteomes" id="UP000683429">
    <property type="component" value="Chromosome"/>
</dbReference>
<evidence type="ECO:0000313" key="5">
    <source>
        <dbReference type="Proteomes" id="UP000683429"/>
    </source>
</evidence>
<dbReference type="Proteomes" id="UP000198809">
    <property type="component" value="Unassembled WGS sequence"/>
</dbReference>
<keyword evidence="5" id="KW-1185">Reference proteome</keyword>
<proteinExistence type="predicted"/>
<gene>
    <name evidence="2" type="ORF">KP014_09840</name>
    <name evidence="3" type="ORF">SAMN04487895_104191</name>
</gene>
<reference evidence="2 5" key="2">
    <citation type="submission" date="2021-06" db="EMBL/GenBank/DDBJ databases">
        <title>Whole genome sequence of Paenibacillus sophorae DSM23020 for comparative genomics.</title>
        <authorList>
            <person name="Kim M.-J."/>
            <person name="Lee G."/>
            <person name="Shin J.-H."/>
        </authorList>
    </citation>
    <scope>NUCLEOTIDE SEQUENCE [LARGE SCALE GENOMIC DNA]</scope>
    <source>
        <strain evidence="2 5">DSM 23020</strain>
    </source>
</reference>
<dbReference type="EMBL" id="CP076607">
    <property type="protein sequence ID" value="QWU17418.1"/>
    <property type="molecule type" value="Genomic_DNA"/>
</dbReference>
<dbReference type="OrthoDB" id="2385264at2"/>
<sequence>MKRRITVLSRCAMRFKRWRRQTEGSVSVFLIMVLAFVFLFSAVLIDYARMAAANVQGERLARAAVRSVMSAYDVELREQYGLFAFGGSDGDELMARVLDDSLRKSGRGDGFNLVNLGLDTSTLEWSRSLGSYDVFRRQINEEMKYKAPVDFALEIAGKFKPLSGAMEEASRTTDLFAKLQPLYDKREAALDRMLEHRRQAAENARTPLTLIKNPAAGGIADSSIGTISSAADIAAQYNDYVNKYYADLYRDPKESPKYTWAINSYLAQSAAAISKLGSLLADWQNDHAPLMRKAGDALKEAEAVNQEMREAIRQARSASAGSGYDSSVSWDIPNSEANVTARPNLLEQAEQLLLDSADFRGMENNLAMQEAAYRNAESRASSLSGGINPLSVGLNGNSGAMKAAVTGAAEAVDAYLHDYGNGGAVIGQEASGIEEHRGSDNQRKELEREAKTKLGEALKVADTLRNLSGGAEEALERYEMLNQYYEENLDYNRGLREHSPDNPAENDPYAAENAAMDQMDNLYEALSGVMLASRDRLFQSEYAAQYFPHFDITQLTGIAEGSTEEIGEKLKEQLDPHSQELEYILYGFDQPGLNVGAAYSEIFAVRLAIRTMEGFVKKAGLGNPLLVVAAAILYGVTEAVKDMIMLCREGAVPLSEYVPAKLTYRDYLRLFMVLHGSGEAELSRMLALIRLNTGINPDDRSTYASAEIRLGMRLWFLPGIMKLLQHTGAVPGEIDGQTYFSAVKADFAY</sequence>
<dbReference type="AlphaFoldDB" id="A0A1H8L6K3"/>
<accession>A0A1H8L6K3</accession>
<evidence type="ECO:0000313" key="4">
    <source>
        <dbReference type="Proteomes" id="UP000198809"/>
    </source>
</evidence>
<evidence type="ECO:0000313" key="3">
    <source>
        <dbReference type="EMBL" id="SEO00466.1"/>
    </source>
</evidence>
<dbReference type="STRING" id="1333845.SAMN04487895_104191"/>
<feature type="coiled-coil region" evidence="1">
    <location>
        <begin position="291"/>
        <end position="318"/>
    </location>
</feature>
<keyword evidence="1" id="KW-0175">Coiled coil</keyword>
<evidence type="ECO:0000256" key="1">
    <source>
        <dbReference type="SAM" id="Coils"/>
    </source>
</evidence>
<evidence type="ECO:0008006" key="6">
    <source>
        <dbReference type="Google" id="ProtNLM"/>
    </source>
</evidence>
<evidence type="ECO:0000313" key="2">
    <source>
        <dbReference type="EMBL" id="QWU17418.1"/>
    </source>
</evidence>
<organism evidence="3 4">
    <name type="scientific">Paenibacillus sophorae</name>
    <dbReference type="NCBI Taxonomy" id="1333845"/>
    <lineage>
        <taxon>Bacteria</taxon>
        <taxon>Bacillati</taxon>
        <taxon>Bacillota</taxon>
        <taxon>Bacilli</taxon>
        <taxon>Bacillales</taxon>
        <taxon>Paenibacillaceae</taxon>
        <taxon>Paenibacillus</taxon>
    </lineage>
</organism>
<name>A0A1H8L6K3_9BACL</name>
<dbReference type="RefSeq" id="WP_051500687.1">
    <property type="nucleotide sequence ID" value="NZ_CP076607.1"/>
</dbReference>